<dbReference type="Gene3D" id="3.40.50.11440">
    <property type="match status" value="1"/>
</dbReference>
<gene>
    <name evidence="3" type="primary">larA</name>
    <name evidence="3" type="ORF">ENI34_03130</name>
</gene>
<evidence type="ECO:0000259" key="1">
    <source>
        <dbReference type="Pfam" id="PF09861"/>
    </source>
</evidence>
<evidence type="ECO:0000313" key="3">
    <source>
        <dbReference type="EMBL" id="HEC78119.1"/>
    </source>
</evidence>
<dbReference type="Pfam" id="PF21113">
    <property type="entry name" value="LarA_C"/>
    <property type="match status" value="1"/>
</dbReference>
<dbReference type="NCBIfam" id="NF033504">
    <property type="entry name" value="Ni_dep_LarA"/>
    <property type="match status" value="1"/>
</dbReference>
<evidence type="ECO:0000259" key="2">
    <source>
        <dbReference type="Pfam" id="PF21113"/>
    </source>
</evidence>
<reference evidence="3" key="1">
    <citation type="journal article" date="2020" name="mSystems">
        <title>Genome- and Community-Level Interaction Insights into Carbon Utilization and Element Cycling Functions of Hydrothermarchaeota in Hydrothermal Sediment.</title>
        <authorList>
            <person name="Zhou Z."/>
            <person name="Liu Y."/>
            <person name="Xu W."/>
            <person name="Pan J."/>
            <person name="Luo Z.H."/>
            <person name="Li M."/>
        </authorList>
    </citation>
    <scope>NUCLEOTIDE SEQUENCE</scope>
    <source>
        <strain evidence="3">HyVt-388</strain>
    </source>
</reference>
<dbReference type="Gene3D" id="3.90.226.30">
    <property type="match status" value="1"/>
</dbReference>
<organism evidence="3 4">
    <name type="scientific">candidate division WOR-3 bacterium</name>
    <dbReference type="NCBI Taxonomy" id="2052148"/>
    <lineage>
        <taxon>Bacteria</taxon>
        <taxon>Bacteria division WOR-3</taxon>
    </lineage>
</organism>
<dbReference type="InterPro" id="IPR048068">
    <property type="entry name" value="LarA-like"/>
</dbReference>
<name>A0A9C9ELE4_UNCW3</name>
<dbReference type="PANTHER" id="PTHR33171:SF17">
    <property type="entry name" value="LARA-LIKE N-TERMINAL DOMAIN-CONTAINING PROTEIN"/>
    <property type="match status" value="1"/>
</dbReference>
<feature type="domain" description="LarA-like N-terminal" evidence="1">
    <location>
        <begin position="5"/>
        <end position="199"/>
    </location>
</feature>
<dbReference type="InterPro" id="IPR048520">
    <property type="entry name" value="LarA_C"/>
</dbReference>
<dbReference type="Proteomes" id="UP000885826">
    <property type="component" value="Unassembled WGS sequence"/>
</dbReference>
<dbReference type="InterPro" id="IPR018657">
    <property type="entry name" value="LarA-like_N"/>
</dbReference>
<dbReference type="InterPro" id="IPR047926">
    <property type="entry name" value="Ni_dep_LarA"/>
</dbReference>
<accession>A0A9C9ELE4</accession>
<dbReference type="EMBL" id="DRIG01000033">
    <property type="protein sequence ID" value="HEC78119.1"/>
    <property type="molecule type" value="Genomic_DNA"/>
</dbReference>
<dbReference type="PANTHER" id="PTHR33171">
    <property type="entry name" value="LAR_N DOMAIN-CONTAINING PROTEIN"/>
    <property type="match status" value="1"/>
</dbReference>
<feature type="domain" description="Lactate racemase C-terminal" evidence="2">
    <location>
        <begin position="269"/>
        <end position="410"/>
    </location>
</feature>
<sequence>MQLKYGKGVVELELPPDNLLGVLQMENKPVEPLDDIFKESIMNPIGRPRLKKLLHQNKPGDVVVLVSDKKRSITDYPRILEFIAAEIIDAGIDEKNIEFIVALGTHEPHSPEDNRRLYGGITADFNFVNHDCRGELVSVGKTGTGLEVLVNRRARQADFVIATGKINFHYLAGFSGGRKSILPGIAGYETIRENHSKLREDNILPGNMENNIIAREMAEAAHLFGIDYIFNVVETPDRSTARVFCGDMKYAFKEGVEFFLTQRRSFIDQKADCVITSPGGYPADGNFFLSHKVVNNSLNAAKKGGAFILVAQCQDGFGNEKFLDYMLNNDIDGLLNYPRERIEIGGHRAFVTAKILKEHRIYVLSELEPEILKRMGFIPLNDINQGINEIKKKSGDDFKAYVIPNGNAVLPVLKE</sequence>
<comment type="caution">
    <text evidence="3">The sequence shown here is derived from an EMBL/GenBank/DDBJ whole genome shotgun (WGS) entry which is preliminary data.</text>
</comment>
<evidence type="ECO:0000313" key="4">
    <source>
        <dbReference type="Proteomes" id="UP000885826"/>
    </source>
</evidence>
<dbReference type="GO" id="GO:0050043">
    <property type="term" value="F:lactate racemase activity"/>
    <property type="evidence" value="ECO:0007669"/>
    <property type="project" value="InterPro"/>
</dbReference>
<dbReference type="AlphaFoldDB" id="A0A9C9ELE4"/>
<dbReference type="InterPro" id="IPR043166">
    <property type="entry name" value="LarA-like_C"/>
</dbReference>
<protein>
    <submittedName>
        <fullName evidence="3">Nickel-dependent lactate racemase</fullName>
    </submittedName>
</protein>
<proteinExistence type="predicted"/>
<dbReference type="Pfam" id="PF09861">
    <property type="entry name" value="Lar_N"/>
    <property type="match status" value="1"/>
</dbReference>